<dbReference type="Pfam" id="PF00391">
    <property type="entry name" value="PEP-utilizers"/>
    <property type="match status" value="1"/>
</dbReference>
<evidence type="ECO:0000256" key="5">
    <source>
        <dbReference type="ARBA" id="ARBA00011996"/>
    </source>
</evidence>
<evidence type="ECO:0000256" key="3">
    <source>
        <dbReference type="ARBA" id="ARBA00004742"/>
    </source>
</evidence>
<comment type="similarity">
    <text evidence="4 15">Belongs to the PEP-utilizing enzyme family.</text>
</comment>
<sequence length="757" mass="84341">MQHQDIVWFSQVDKDDVNLVGGKGANLGELAKIGIPLPNGFIVTASAYFDNLKKSGAYDRIRGILYDLDSNNSAQLETKAQACQLEIKKIDLDKNLERKLFDYYRTLSGSYDALVAVRSSATAEDLPQASFAGQQSTFLNIRGNQELKKALLNAWASLFEARAIFYRINQNYDHFKVGIAIPVQKMIQSETSGVMFTIDPVTNNKDKIVIESIFGLGELIVGGRETPDHYEVAKKNFEIINKTIVSQGKQLVRGSKGNKLLEVAKAHKKDQKLDDKYIVELAKIGALIEKHYFFPQDIEWAFENKQLYIVQTRPVTTIKEKEVNDKLTKKSQILKKENIILQGAPASPIIGTGKVVIIKNAKEISKIQKGDVLVTEMTTPDFVPAMKKAVAIVTDRGGRTSHAAIVSRELGIACVVGTEKATTTLKDGMVVTVDGASGIVYLGQAITSKKNLNVQKKREVEKIYKTATHLYVNLAEPDLASQIAAKNVDGIGLLRAEFILAQIGVHPKKFIEQGKSNTFVDKLAGELAIFGKAFGTRPVIYRATDLKSNEYSNLQGGDKYEPKESNPMLGYRGAFRYIKDPDVFKLELEAIKKVRGLHKNLHLMIPFVRTVNELKTVKKIIDEFGLFKDSQFKLYMMVEIPANVILLEEYIKVGIDGVSIGSNDLTMLILGTDRDNEEVSAEFYELDKAVLWAFKKTVETASKHGIYSSICGQAPSVYPELTKLLVKWGISSISVNPDAIDITRKYIYEAEHSRLRE</sequence>
<evidence type="ECO:0000256" key="14">
    <source>
        <dbReference type="ARBA" id="ARBA00047700"/>
    </source>
</evidence>
<organism evidence="19 20">
    <name type="scientific">Candidatus Curtissbacteria bacterium RIFCSPLOWO2_01_FULL_38_11b</name>
    <dbReference type="NCBI Taxonomy" id="1797725"/>
    <lineage>
        <taxon>Bacteria</taxon>
        <taxon>Candidatus Curtissiibacteriota</taxon>
    </lineage>
</organism>
<dbReference type="EMBL" id="MFBO01000035">
    <property type="protein sequence ID" value="OGD97292.1"/>
    <property type="molecule type" value="Genomic_DNA"/>
</dbReference>
<feature type="domain" description="PEP-utilising enzyme C-terminal" evidence="18">
    <location>
        <begin position="463"/>
        <end position="750"/>
    </location>
</feature>
<dbReference type="Gene3D" id="3.30.470.20">
    <property type="entry name" value="ATP-grasp fold, B domain"/>
    <property type="match status" value="1"/>
</dbReference>
<evidence type="ECO:0000256" key="2">
    <source>
        <dbReference type="ARBA" id="ARBA00002988"/>
    </source>
</evidence>
<evidence type="ECO:0000256" key="1">
    <source>
        <dbReference type="ARBA" id="ARBA00001946"/>
    </source>
</evidence>
<dbReference type="FunFam" id="3.30.1490.20:FF:000010">
    <property type="entry name" value="Phosphoenolpyruvate synthase"/>
    <property type="match status" value="1"/>
</dbReference>
<keyword evidence="19" id="KW-0670">Pyruvate</keyword>
<evidence type="ECO:0000256" key="13">
    <source>
        <dbReference type="ARBA" id="ARBA00033470"/>
    </source>
</evidence>
<dbReference type="PANTHER" id="PTHR43030:SF1">
    <property type="entry name" value="PHOSPHOENOLPYRUVATE SYNTHASE"/>
    <property type="match status" value="1"/>
</dbReference>
<gene>
    <name evidence="19" type="ORF">A3A49_01165</name>
</gene>
<evidence type="ECO:0000259" key="16">
    <source>
        <dbReference type="Pfam" id="PF00391"/>
    </source>
</evidence>
<dbReference type="EC" id="2.7.9.2" evidence="5 15"/>
<comment type="cofactor">
    <cofactor evidence="1 15">
        <name>Mg(2+)</name>
        <dbReference type="ChEBI" id="CHEBI:18420"/>
    </cofactor>
</comment>
<dbReference type="Gene3D" id="3.30.1490.20">
    <property type="entry name" value="ATP-grasp fold, A domain"/>
    <property type="match status" value="1"/>
</dbReference>
<dbReference type="Pfam" id="PF01326">
    <property type="entry name" value="PPDK_N"/>
    <property type="match status" value="1"/>
</dbReference>
<dbReference type="InterPro" id="IPR040442">
    <property type="entry name" value="Pyrv_kinase-like_dom_sf"/>
</dbReference>
<dbReference type="PIRSF" id="PIRSF000854">
    <property type="entry name" value="PEP_synthase"/>
    <property type="match status" value="1"/>
</dbReference>
<dbReference type="PROSITE" id="PS00370">
    <property type="entry name" value="PEP_ENZYMES_PHOS_SITE"/>
    <property type="match status" value="1"/>
</dbReference>
<proteinExistence type="inferred from homology"/>
<dbReference type="Gene3D" id="3.50.30.10">
    <property type="entry name" value="Phosphohistidine domain"/>
    <property type="match status" value="1"/>
</dbReference>
<evidence type="ECO:0000256" key="4">
    <source>
        <dbReference type="ARBA" id="ARBA00007837"/>
    </source>
</evidence>
<comment type="pathway">
    <text evidence="3 15">Carbohydrate biosynthesis; gluconeogenesis.</text>
</comment>
<evidence type="ECO:0000256" key="8">
    <source>
        <dbReference type="ARBA" id="ARBA00022723"/>
    </source>
</evidence>
<reference evidence="19 20" key="1">
    <citation type="journal article" date="2016" name="Nat. Commun.">
        <title>Thousands of microbial genomes shed light on interconnected biogeochemical processes in an aquifer system.</title>
        <authorList>
            <person name="Anantharaman K."/>
            <person name="Brown C.T."/>
            <person name="Hug L.A."/>
            <person name="Sharon I."/>
            <person name="Castelle C.J."/>
            <person name="Probst A.J."/>
            <person name="Thomas B.C."/>
            <person name="Singh A."/>
            <person name="Wilkins M.J."/>
            <person name="Karaoz U."/>
            <person name="Brodie E.L."/>
            <person name="Williams K.H."/>
            <person name="Hubbard S.S."/>
            <person name="Banfield J.F."/>
        </authorList>
    </citation>
    <scope>NUCLEOTIDE SEQUENCE [LARGE SCALE GENOMIC DNA]</scope>
</reference>
<evidence type="ECO:0000256" key="12">
    <source>
        <dbReference type="ARBA" id="ARBA00022842"/>
    </source>
</evidence>
<dbReference type="InterPro" id="IPR015813">
    <property type="entry name" value="Pyrv/PenolPyrv_kinase-like_dom"/>
</dbReference>
<evidence type="ECO:0000256" key="15">
    <source>
        <dbReference type="PIRNR" id="PIRNR000854"/>
    </source>
</evidence>
<dbReference type="SUPFAM" id="SSF52009">
    <property type="entry name" value="Phosphohistidine domain"/>
    <property type="match status" value="1"/>
</dbReference>
<dbReference type="InterPro" id="IPR002192">
    <property type="entry name" value="PPDK_AMP/ATP-bd"/>
</dbReference>
<dbReference type="SUPFAM" id="SSF56059">
    <property type="entry name" value="Glutathione synthetase ATP-binding domain-like"/>
    <property type="match status" value="1"/>
</dbReference>
<protein>
    <recommendedName>
        <fullName evidence="6 15">Phosphoenolpyruvate synthase</fullName>
        <shortName evidence="15">PEP synthase</shortName>
        <ecNumber evidence="5 15">2.7.9.2</ecNumber>
    </recommendedName>
    <alternativeName>
        <fullName evidence="13 15">Pyruvate, water dikinase</fullName>
    </alternativeName>
</protein>
<dbReference type="AlphaFoldDB" id="A0A1F5GZE7"/>
<dbReference type="GO" id="GO:0008986">
    <property type="term" value="F:pyruvate, water dikinase activity"/>
    <property type="evidence" value="ECO:0007669"/>
    <property type="project" value="UniProtKB-EC"/>
</dbReference>
<dbReference type="SUPFAM" id="SSF51621">
    <property type="entry name" value="Phosphoenolpyruvate/pyruvate domain"/>
    <property type="match status" value="1"/>
</dbReference>
<dbReference type="GO" id="GO:0005524">
    <property type="term" value="F:ATP binding"/>
    <property type="evidence" value="ECO:0007669"/>
    <property type="project" value="UniProtKB-KW"/>
</dbReference>
<evidence type="ECO:0000256" key="11">
    <source>
        <dbReference type="ARBA" id="ARBA00022840"/>
    </source>
</evidence>
<accession>A0A1F5GZE7</accession>
<dbReference type="GO" id="GO:0046872">
    <property type="term" value="F:metal ion binding"/>
    <property type="evidence" value="ECO:0007669"/>
    <property type="project" value="UniProtKB-KW"/>
</dbReference>
<dbReference type="InterPro" id="IPR036637">
    <property type="entry name" value="Phosphohistidine_dom_sf"/>
</dbReference>
<keyword evidence="7 15" id="KW-0808">Transferase</keyword>
<dbReference type="InterPro" id="IPR018274">
    <property type="entry name" value="PEP_util_AS"/>
</dbReference>
<feature type="domain" description="Pyruvate phosphate dikinase AMP/ATP-binding" evidence="17">
    <location>
        <begin position="18"/>
        <end position="330"/>
    </location>
</feature>
<dbReference type="InterPro" id="IPR000121">
    <property type="entry name" value="PEP_util_C"/>
</dbReference>
<dbReference type="GO" id="GO:0006094">
    <property type="term" value="P:gluconeogenesis"/>
    <property type="evidence" value="ECO:0007669"/>
    <property type="project" value="UniProtKB-UniPathway"/>
</dbReference>
<dbReference type="STRING" id="1797725.A3A49_01165"/>
<dbReference type="UniPathway" id="UPA00138"/>
<dbReference type="InterPro" id="IPR013815">
    <property type="entry name" value="ATP_grasp_subdomain_1"/>
</dbReference>
<dbReference type="InterPro" id="IPR008279">
    <property type="entry name" value="PEP-util_enz_mobile_dom"/>
</dbReference>
<comment type="caution">
    <text evidence="19">The sequence shown here is derived from an EMBL/GenBank/DDBJ whole genome shotgun (WGS) entry which is preliminary data.</text>
</comment>
<dbReference type="NCBIfam" id="NF005057">
    <property type="entry name" value="PRK06464.1"/>
    <property type="match status" value="1"/>
</dbReference>
<dbReference type="NCBIfam" id="TIGR01418">
    <property type="entry name" value="PEP_synth"/>
    <property type="match status" value="1"/>
</dbReference>
<feature type="domain" description="PEP-utilising enzyme mobile" evidence="16">
    <location>
        <begin position="367"/>
        <end position="438"/>
    </location>
</feature>
<dbReference type="InterPro" id="IPR006319">
    <property type="entry name" value="PEP_synth"/>
</dbReference>
<comment type="function">
    <text evidence="2 15">Catalyzes the phosphorylation of pyruvate to phosphoenolpyruvate.</text>
</comment>
<keyword evidence="12 15" id="KW-0460">Magnesium</keyword>
<evidence type="ECO:0000313" key="20">
    <source>
        <dbReference type="Proteomes" id="UP000176740"/>
    </source>
</evidence>
<evidence type="ECO:0000256" key="6">
    <source>
        <dbReference type="ARBA" id="ARBA00021623"/>
    </source>
</evidence>
<dbReference type="PANTHER" id="PTHR43030">
    <property type="entry name" value="PHOSPHOENOLPYRUVATE SYNTHASE"/>
    <property type="match status" value="1"/>
</dbReference>
<dbReference type="Proteomes" id="UP000176740">
    <property type="component" value="Unassembled WGS sequence"/>
</dbReference>
<keyword evidence="9 15" id="KW-0547">Nucleotide-binding</keyword>
<evidence type="ECO:0000256" key="7">
    <source>
        <dbReference type="ARBA" id="ARBA00022679"/>
    </source>
</evidence>
<evidence type="ECO:0000313" key="19">
    <source>
        <dbReference type="EMBL" id="OGD97292.1"/>
    </source>
</evidence>
<keyword evidence="10 15" id="KW-0418">Kinase</keyword>
<keyword evidence="8 15" id="KW-0479">Metal-binding</keyword>
<dbReference type="Gene3D" id="3.20.20.60">
    <property type="entry name" value="Phosphoenolpyruvate-binding domains"/>
    <property type="match status" value="1"/>
</dbReference>
<comment type="catalytic activity">
    <reaction evidence="14 15">
        <text>pyruvate + ATP + H2O = phosphoenolpyruvate + AMP + phosphate + 2 H(+)</text>
        <dbReference type="Rhea" id="RHEA:11364"/>
        <dbReference type="ChEBI" id="CHEBI:15361"/>
        <dbReference type="ChEBI" id="CHEBI:15377"/>
        <dbReference type="ChEBI" id="CHEBI:15378"/>
        <dbReference type="ChEBI" id="CHEBI:30616"/>
        <dbReference type="ChEBI" id="CHEBI:43474"/>
        <dbReference type="ChEBI" id="CHEBI:58702"/>
        <dbReference type="ChEBI" id="CHEBI:456215"/>
        <dbReference type="EC" id="2.7.9.2"/>
    </reaction>
</comment>
<keyword evidence="11 15" id="KW-0067">ATP-binding</keyword>
<dbReference type="Pfam" id="PF02896">
    <property type="entry name" value="PEP-utilizers_C"/>
    <property type="match status" value="1"/>
</dbReference>
<evidence type="ECO:0000256" key="9">
    <source>
        <dbReference type="ARBA" id="ARBA00022741"/>
    </source>
</evidence>
<name>A0A1F5GZE7_9BACT</name>
<evidence type="ECO:0000259" key="18">
    <source>
        <dbReference type="Pfam" id="PF02896"/>
    </source>
</evidence>
<evidence type="ECO:0000256" key="10">
    <source>
        <dbReference type="ARBA" id="ARBA00022777"/>
    </source>
</evidence>
<evidence type="ECO:0000259" key="17">
    <source>
        <dbReference type="Pfam" id="PF01326"/>
    </source>
</evidence>